<evidence type="ECO:0000313" key="3">
    <source>
        <dbReference type="EMBL" id="CAJ0601730.1"/>
    </source>
</evidence>
<dbReference type="EMBL" id="CATQJL010000305">
    <property type="protein sequence ID" value="CAJ0601730.1"/>
    <property type="molecule type" value="Genomic_DNA"/>
</dbReference>
<dbReference type="PROSITE" id="PS01010">
    <property type="entry name" value="CRISP_2"/>
    <property type="match status" value="1"/>
</dbReference>
<accession>A0AA36M8T2</accession>
<keyword evidence="4" id="KW-1185">Reference proteome</keyword>
<sequence>MQQLLCIALLLAAAFPSLELQCIFSDQTPGLPENIQNEVLKLINNRREKLAKGEQINGASRILLPAAKQISFVKWSCQLEEEAAAAIKACPRSEPTVPFGKTAFFNFYYIAYKEKELIPWMQSTWLYPIDVSEFHSSAFDNEVVRYVASYELRAYANLVREDTTEIGCFETKCLDAKGYGPITIYCLTNRPELAVSDVIYHLPIPDTTITTKSTTKTTTLVVTTTTAMPVTTTTKTTSSTGRKVTVPSEFPEFPLTDSYKRCQSNMMNDELRFAFLDMHNYRREQLAEGKIAKRNGNYLPQSADMQRMRYDCQLEEDVISFVSTCPTAKSAEYSRPNIGENFVRFPRQGLATFLAAAKKAVESWWNVILTEEGPGLQLYFRHVHVGTPIESFTQMGWSTSRKLACAVALCRSDFVVVCRYSPKGNNVGRVIYKKGTPCTQCAAGSWCTKDALCTFE</sequence>
<dbReference type="InterPro" id="IPR018244">
    <property type="entry name" value="Allrgn_V5/Tpx1_CS"/>
</dbReference>
<evidence type="ECO:0000256" key="1">
    <source>
        <dbReference type="SAM" id="SignalP"/>
    </source>
</evidence>
<dbReference type="Proteomes" id="UP001176961">
    <property type="component" value="Unassembled WGS sequence"/>
</dbReference>
<dbReference type="PANTHER" id="PTHR10334">
    <property type="entry name" value="CYSTEINE-RICH SECRETORY PROTEIN-RELATED"/>
    <property type="match status" value="1"/>
</dbReference>
<dbReference type="GO" id="GO:0005576">
    <property type="term" value="C:extracellular region"/>
    <property type="evidence" value="ECO:0007669"/>
    <property type="project" value="InterPro"/>
</dbReference>
<gene>
    <name evidence="3" type="ORF">CYNAS_LOCUS13713</name>
</gene>
<dbReference type="InterPro" id="IPR035940">
    <property type="entry name" value="CAP_sf"/>
</dbReference>
<dbReference type="Gene3D" id="3.40.33.10">
    <property type="entry name" value="CAP"/>
    <property type="match status" value="2"/>
</dbReference>
<reference evidence="3" key="1">
    <citation type="submission" date="2023-07" db="EMBL/GenBank/DDBJ databases">
        <authorList>
            <consortium name="CYATHOMIX"/>
        </authorList>
    </citation>
    <scope>NUCLEOTIDE SEQUENCE</scope>
    <source>
        <strain evidence="3">N/A</strain>
    </source>
</reference>
<dbReference type="CDD" id="cd05380">
    <property type="entry name" value="CAP_euk"/>
    <property type="match status" value="1"/>
</dbReference>
<dbReference type="Pfam" id="PF00188">
    <property type="entry name" value="CAP"/>
    <property type="match status" value="2"/>
</dbReference>
<keyword evidence="1" id="KW-0732">Signal</keyword>
<comment type="caution">
    <text evidence="3">The sequence shown here is derived from an EMBL/GenBank/DDBJ whole genome shotgun (WGS) entry which is preliminary data.</text>
</comment>
<organism evidence="3 4">
    <name type="scientific">Cylicocyclus nassatus</name>
    <name type="common">Nematode worm</name>
    <dbReference type="NCBI Taxonomy" id="53992"/>
    <lineage>
        <taxon>Eukaryota</taxon>
        <taxon>Metazoa</taxon>
        <taxon>Ecdysozoa</taxon>
        <taxon>Nematoda</taxon>
        <taxon>Chromadorea</taxon>
        <taxon>Rhabditida</taxon>
        <taxon>Rhabditina</taxon>
        <taxon>Rhabditomorpha</taxon>
        <taxon>Strongyloidea</taxon>
        <taxon>Strongylidae</taxon>
        <taxon>Cylicocyclus</taxon>
    </lineage>
</organism>
<feature type="signal peptide" evidence="1">
    <location>
        <begin position="1"/>
        <end position="20"/>
    </location>
</feature>
<dbReference type="InterPro" id="IPR014044">
    <property type="entry name" value="CAP_dom"/>
</dbReference>
<evidence type="ECO:0000313" key="4">
    <source>
        <dbReference type="Proteomes" id="UP001176961"/>
    </source>
</evidence>
<evidence type="ECO:0000259" key="2">
    <source>
        <dbReference type="SMART" id="SM00198"/>
    </source>
</evidence>
<dbReference type="AlphaFoldDB" id="A0AA36M8T2"/>
<proteinExistence type="predicted"/>
<feature type="chain" id="PRO_5041363085" description="SCP domain-containing protein" evidence="1">
    <location>
        <begin position="21"/>
        <end position="456"/>
    </location>
</feature>
<protein>
    <recommendedName>
        <fullName evidence="2">SCP domain-containing protein</fullName>
    </recommendedName>
</protein>
<name>A0AA36M8T2_CYLNA</name>
<dbReference type="SUPFAM" id="SSF55797">
    <property type="entry name" value="PR-1-like"/>
    <property type="match status" value="2"/>
</dbReference>
<feature type="domain" description="SCP" evidence="2">
    <location>
        <begin position="270"/>
        <end position="428"/>
    </location>
</feature>
<dbReference type="SMART" id="SM00198">
    <property type="entry name" value="SCP"/>
    <property type="match status" value="1"/>
</dbReference>
<dbReference type="InterPro" id="IPR001283">
    <property type="entry name" value="CRISP-related"/>
</dbReference>